<dbReference type="Proteomes" id="UP000187209">
    <property type="component" value="Unassembled WGS sequence"/>
</dbReference>
<keyword evidence="1" id="KW-0812">Transmembrane</keyword>
<organism evidence="2 3">
    <name type="scientific">Stentor coeruleus</name>
    <dbReference type="NCBI Taxonomy" id="5963"/>
    <lineage>
        <taxon>Eukaryota</taxon>
        <taxon>Sar</taxon>
        <taxon>Alveolata</taxon>
        <taxon>Ciliophora</taxon>
        <taxon>Postciliodesmatophora</taxon>
        <taxon>Heterotrichea</taxon>
        <taxon>Heterotrichida</taxon>
        <taxon>Stentoridae</taxon>
        <taxon>Stentor</taxon>
    </lineage>
</organism>
<name>A0A1R2CT43_9CILI</name>
<keyword evidence="1" id="KW-1133">Transmembrane helix</keyword>
<accession>A0A1R2CT43</accession>
<dbReference type="EMBL" id="MPUH01000066">
    <property type="protein sequence ID" value="OMJ92184.1"/>
    <property type="molecule type" value="Genomic_DNA"/>
</dbReference>
<evidence type="ECO:0000313" key="2">
    <source>
        <dbReference type="EMBL" id="OMJ92184.1"/>
    </source>
</evidence>
<proteinExistence type="predicted"/>
<evidence type="ECO:0000256" key="1">
    <source>
        <dbReference type="SAM" id="Phobius"/>
    </source>
</evidence>
<dbReference type="OrthoDB" id="289886at2759"/>
<dbReference type="Gene3D" id="3.30.40.10">
    <property type="entry name" value="Zinc/RING finger domain, C3HC4 (zinc finger)"/>
    <property type="match status" value="1"/>
</dbReference>
<evidence type="ECO:0000313" key="3">
    <source>
        <dbReference type="Proteomes" id="UP000187209"/>
    </source>
</evidence>
<comment type="caution">
    <text evidence="2">The sequence shown here is derived from an EMBL/GenBank/DDBJ whole genome shotgun (WGS) entry which is preliminary data.</text>
</comment>
<dbReference type="InterPro" id="IPR013083">
    <property type="entry name" value="Znf_RING/FYVE/PHD"/>
</dbReference>
<feature type="transmembrane region" description="Helical" evidence="1">
    <location>
        <begin position="427"/>
        <end position="454"/>
    </location>
</feature>
<reference evidence="2 3" key="1">
    <citation type="submission" date="2016-11" db="EMBL/GenBank/DDBJ databases">
        <title>The macronuclear genome of Stentor coeruleus: a giant cell with tiny introns.</title>
        <authorList>
            <person name="Slabodnick M."/>
            <person name="Ruby J.G."/>
            <person name="Reiff S.B."/>
            <person name="Swart E.C."/>
            <person name="Gosai S."/>
            <person name="Prabakaran S."/>
            <person name="Witkowska E."/>
            <person name="Larue G.E."/>
            <person name="Fisher S."/>
            <person name="Freeman R.M."/>
            <person name="Gunawardena J."/>
            <person name="Chu W."/>
            <person name="Stover N.A."/>
            <person name="Gregory B.D."/>
            <person name="Nowacki M."/>
            <person name="Derisi J."/>
            <person name="Roy S.W."/>
            <person name="Marshall W.F."/>
            <person name="Sood P."/>
        </authorList>
    </citation>
    <scope>NUCLEOTIDE SEQUENCE [LARGE SCALE GENOMIC DNA]</scope>
    <source>
        <strain evidence="2">WM001</strain>
    </source>
</reference>
<gene>
    <name evidence="2" type="ORF">SteCoe_5053</name>
</gene>
<dbReference type="AlphaFoldDB" id="A0A1R2CT43"/>
<protein>
    <recommendedName>
        <fullName evidence="4">RING-type domain-containing protein</fullName>
    </recommendedName>
</protein>
<dbReference type="SUPFAM" id="SSF57850">
    <property type="entry name" value="RING/U-box"/>
    <property type="match status" value="1"/>
</dbReference>
<keyword evidence="1" id="KW-0472">Membrane</keyword>
<sequence>MNILLLSISCAQGFIKFITPDELKNLTVFEEIATFSKVQLLPSYGKLAFADIDNCEIKGSYNENDVITIFQNDFDIECNVRDIAISAMHTGGGAFMLILRDDFDDYYYYYIGNYNGEGEELVYPYEGSDQINIFCLIIYGAEKNLKDYKKMSTIWVNYGYKTIPQESSPRIKYFMASDYSVDRIFFDELDKLDELYKLGYYENLYLYNFEPVFLYYDWNYDYEDEDCVNTNNTVYNISFCLYSNYYATGYERVMSTVIILNYYYSLPSFDFLYDFLSFLSDVYVYCENDYSEQCISEIVVNHGGIPNADPNILTIHHSEFYLTIPCYSINGVFIYTQGYLTEAYKIGIYMSGCKCYLDECDDDCTYYQLTDLTCNPKCNSTSCGYDNLVCLQENNCYIFTYGDDYCSESCLIDPDCDKKESSSNENLYFLLKIIIPAVGGVIIILAVLLVIYLIHSRRKLENIKKREGSTVELYEKFKKITFTDKVIFHGEAICLIDLKGISIGEKVVVIPECKHIIHYKCLKEMQDARSFQGCILCNQKKEIETNQV</sequence>
<keyword evidence="3" id="KW-1185">Reference proteome</keyword>
<evidence type="ECO:0008006" key="4">
    <source>
        <dbReference type="Google" id="ProtNLM"/>
    </source>
</evidence>